<accession>A0A9W9ZBV5</accession>
<evidence type="ECO:0000313" key="2">
    <source>
        <dbReference type="EMBL" id="KAJ7377199.1"/>
    </source>
</evidence>
<dbReference type="EMBL" id="MU826382">
    <property type="protein sequence ID" value="KAJ7377199.1"/>
    <property type="molecule type" value="Genomic_DNA"/>
</dbReference>
<gene>
    <name evidence="2" type="ORF">OS493_030399</name>
</gene>
<feature type="region of interest" description="Disordered" evidence="1">
    <location>
        <begin position="27"/>
        <end position="55"/>
    </location>
</feature>
<sequence length="74" mass="8376">MAEAEAHYNLSLSDYLDELVPTCSQNQLPGAKKKNGLDKCTQTDSTSDDSMHSKQWMRSQYQQLLQKAPLLNCQ</sequence>
<protein>
    <submittedName>
        <fullName evidence="2">Uncharacterized protein</fullName>
    </submittedName>
</protein>
<reference evidence="2" key="1">
    <citation type="submission" date="2023-01" db="EMBL/GenBank/DDBJ databases">
        <title>Genome assembly of the deep-sea coral Lophelia pertusa.</title>
        <authorList>
            <person name="Herrera S."/>
            <person name="Cordes E."/>
        </authorList>
    </citation>
    <scope>NUCLEOTIDE SEQUENCE</scope>
    <source>
        <strain evidence="2">USNM1676648</strain>
        <tissue evidence="2">Polyp</tissue>
    </source>
</reference>
<proteinExistence type="predicted"/>
<name>A0A9W9ZBV5_9CNID</name>
<comment type="caution">
    <text evidence="2">The sequence shown here is derived from an EMBL/GenBank/DDBJ whole genome shotgun (WGS) entry which is preliminary data.</text>
</comment>
<evidence type="ECO:0000313" key="3">
    <source>
        <dbReference type="Proteomes" id="UP001163046"/>
    </source>
</evidence>
<dbReference type="Proteomes" id="UP001163046">
    <property type="component" value="Unassembled WGS sequence"/>
</dbReference>
<keyword evidence="3" id="KW-1185">Reference proteome</keyword>
<organism evidence="2 3">
    <name type="scientific">Desmophyllum pertusum</name>
    <dbReference type="NCBI Taxonomy" id="174260"/>
    <lineage>
        <taxon>Eukaryota</taxon>
        <taxon>Metazoa</taxon>
        <taxon>Cnidaria</taxon>
        <taxon>Anthozoa</taxon>
        <taxon>Hexacorallia</taxon>
        <taxon>Scleractinia</taxon>
        <taxon>Caryophylliina</taxon>
        <taxon>Caryophylliidae</taxon>
        <taxon>Desmophyllum</taxon>
    </lineage>
</organism>
<dbReference type="AlphaFoldDB" id="A0A9W9ZBV5"/>
<evidence type="ECO:0000256" key="1">
    <source>
        <dbReference type="SAM" id="MobiDB-lite"/>
    </source>
</evidence>